<dbReference type="Proteomes" id="UP000639775">
    <property type="component" value="Unassembled WGS sequence"/>
</dbReference>
<keyword evidence="2" id="KW-1185">Reference proteome</keyword>
<accession>A0A967BF00</accession>
<gene>
    <name evidence="1" type="ORF">HAT86_14765</name>
</gene>
<dbReference type="AlphaFoldDB" id="A0A967BF00"/>
<dbReference type="RefSeq" id="WP_167199525.1">
    <property type="nucleotide sequence ID" value="NZ_JAAORB010000044.1"/>
</dbReference>
<evidence type="ECO:0000313" key="1">
    <source>
        <dbReference type="EMBL" id="NHQ75713.1"/>
    </source>
</evidence>
<reference evidence="1" key="1">
    <citation type="submission" date="2020-03" db="EMBL/GenBank/DDBJ databases">
        <title>Roseovarius gahaiensis sp. nov., isolated from Gahai Saline Lake, China.</title>
        <authorList>
            <person name="Sun X."/>
        </authorList>
    </citation>
    <scope>NUCLEOTIDE SEQUENCE</scope>
    <source>
        <strain evidence="1">GH877</strain>
    </source>
</reference>
<evidence type="ECO:0000313" key="2">
    <source>
        <dbReference type="Proteomes" id="UP000639775"/>
    </source>
</evidence>
<protein>
    <submittedName>
        <fullName evidence="1">Uncharacterized protein</fullName>
    </submittedName>
</protein>
<name>A0A967BF00_9RHOB</name>
<sequence>MTELPDIMLAALCNASVKPFRLNRVPVPRPAKGDYLVLMGACGLGLDFTNKERG</sequence>
<comment type="caution">
    <text evidence="1">The sequence shown here is derived from an EMBL/GenBank/DDBJ whole genome shotgun (WGS) entry which is preliminary data.</text>
</comment>
<dbReference type="EMBL" id="JAAORB010000044">
    <property type="protein sequence ID" value="NHQ75713.1"/>
    <property type="molecule type" value="Genomic_DNA"/>
</dbReference>
<proteinExistence type="predicted"/>
<organism evidence="1 2">
    <name type="scientific">Roseovarius gahaiensis</name>
    <dbReference type="NCBI Taxonomy" id="2716691"/>
    <lineage>
        <taxon>Bacteria</taxon>
        <taxon>Pseudomonadati</taxon>
        <taxon>Pseudomonadota</taxon>
        <taxon>Alphaproteobacteria</taxon>
        <taxon>Rhodobacterales</taxon>
        <taxon>Roseobacteraceae</taxon>
        <taxon>Roseovarius</taxon>
    </lineage>
</organism>